<dbReference type="OrthoDB" id="341511at2759"/>
<dbReference type="GO" id="GO:0051026">
    <property type="term" value="P:chiasma assembly"/>
    <property type="evidence" value="ECO:0007669"/>
    <property type="project" value="EnsemblMetazoa"/>
</dbReference>
<dbReference type="GO" id="GO:0031422">
    <property type="term" value="C:RecQ family helicase-topoisomerase III complex"/>
    <property type="evidence" value="ECO:0007669"/>
    <property type="project" value="TreeGrafter"/>
</dbReference>
<evidence type="ECO:0000256" key="1">
    <source>
        <dbReference type="ARBA" id="ARBA00006395"/>
    </source>
</evidence>
<reference evidence="5" key="1">
    <citation type="submission" date="2011-07" db="EMBL/GenBank/DDBJ databases">
        <authorList>
            <consortium name="Caenorhabditis brenneri Sequencing and Analysis Consortium"/>
            <person name="Wilson R.K."/>
        </authorList>
    </citation>
    <scope>NUCLEOTIDE SEQUENCE [LARGE SCALE GENOMIC DNA]</scope>
    <source>
        <strain evidence="5">PB2801</strain>
    </source>
</reference>
<dbReference type="GO" id="GO:0000724">
    <property type="term" value="P:double-strand break repair via homologous recombination"/>
    <property type="evidence" value="ECO:0007669"/>
    <property type="project" value="EnsemblMetazoa"/>
</dbReference>
<dbReference type="PANTHER" id="PTHR14790">
    <property type="entry name" value="RECQ-MEDIATED GENOME INSTABILITY PROTEIN 1 RMI1"/>
    <property type="match status" value="1"/>
</dbReference>
<dbReference type="STRING" id="135651.G0MNM1"/>
<dbReference type="Proteomes" id="UP000008068">
    <property type="component" value="Unassembled WGS sequence"/>
</dbReference>
<evidence type="ECO:0000259" key="3">
    <source>
        <dbReference type="Pfam" id="PF21000"/>
    </source>
</evidence>
<dbReference type="Pfam" id="PF08585">
    <property type="entry name" value="RMI1_N_C"/>
    <property type="match status" value="1"/>
</dbReference>
<dbReference type="eggNOG" id="KOG3683">
    <property type="taxonomic scope" value="Eukaryota"/>
</dbReference>
<dbReference type="GO" id="GO:0000712">
    <property type="term" value="P:resolution of meiotic recombination intermediates"/>
    <property type="evidence" value="ECO:0007669"/>
    <property type="project" value="TreeGrafter"/>
</dbReference>
<accession>G0MNM1</accession>
<dbReference type="InterPro" id="IPR044881">
    <property type="entry name" value="RMI1_N_N_sf"/>
</dbReference>
<dbReference type="EMBL" id="GL379804">
    <property type="protein sequence ID" value="EGT38899.1"/>
    <property type="molecule type" value="Genomic_DNA"/>
</dbReference>
<dbReference type="InParanoid" id="G0MNM1"/>
<sequence length="791" mass="91152">MEEKELGRFAAWFKRKHIPLKSEWLKICIEYLEQNLGKKLPLSEETLNLVIQQFLHSNLSESLNPVLKIPTNAVKVIIVKRMIFEVPFITFLNPQMLVVQMTSCTNVSTSLYEQLSECTRHNEDLSWFHGGSKMIPDESNREKEEDTTFNNQVDDNNNKKRTIYKKRGMLKLELNDGVNSVKAIEIEEVFEEEHLVPGVKILLTGRVKCRRGTLFLEKSNCSLIGGRIEALKFDKVKQLSDALKLDLDAEKKRRQESLVKASASVKNRKKNVSLNQSSISPFLIKTDRKTGKVNNPSTTLPLQIEEPPSSRCLQENWEDFSIEKVQKSPASEESMIQSFNNVDCEIINSPITKQALKLPSTKNQLSALPINRKDETSTIGLERTRKTEKKTDKTEEWTFNPVSVLENVGSPKKPKIIESKPKFKQLPQHLLRADSSTKDLVIKRPTLGSPSMAAEKRKDISEWIWDERNGSEEEEALAKRKKDDSVVEIPQCFVKPMILKVERQGSDEGFAVQKPKMSTFNRTIHGPRKRIEDYRVNQKSREPEKIPTDKEKCIVSNDIEMTQVEAEAETDIRQLDQEIPEEIDYIEHDEEDAEDYVEIDEIVPCTPHPLSQHQHIINEEREFLNLEHDPDDSIMECTIEQEGIMECERWGLRKKNQASDIMANTHAPSLQVYNPSVEDSVKEINKGDYSNECTSQVYAGSTQKMPIQNQNWNFGYRMTSPQNVKTERLENSEEQRVVSMRQIPLNNRDSIEEIKNKQSENVQIYKTPFAKRFTILFLSNLNRNLKSNSFS</sequence>
<dbReference type="GO" id="GO:0010845">
    <property type="term" value="P:positive regulation of reciprocal meiotic recombination"/>
    <property type="evidence" value="ECO:0007669"/>
    <property type="project" value="EnsemblMetazoa"/>
</dbReference>
<name>G0MNM1_CAEBE</name>
<organism evidence="5">
    <name type="scientific">Caenorhabditis brenneri</name>
    <name type="common">Nematode worm</name>
    <dbReference type="NCBI Taxonomy" id="135651"/>
    <lineage>
        <taxon>Eukaryota</taxon>
        <taxon>Metazoa</taxon>
        <taxon>Ecdysozoa</taxon>
        <taxon>Nematoda</taxon>
        <taxon>Chromadorea</taxon>
        <taxon>Rhabditida</taxon>
        <taxon>Rhabditina</taxon>
        <taxon>Rhabditomorpha</taxon>
        <taxon>Rhabditoidea</taxon>
        <taxon>Rhabditidae</taxon>
        <taxon>Peloderinae</taxon>
        <taxon>Caenorhabditis</taxon>
    </lineage>
</organism>
<dbReference type="GO" id="GO:0003677">
    <property type="term" value="F:DNA binding"/>
    <property type="evidence" value="ECO:0007669"/>
    <property type="project" value="EnsemblMetazoa"/>
</dbReference>
<dbReference type="PANTHER" id="PTHR14790:SF18">
    <property type="entry name" value="RECQ-MEDIATED GENOME INSTABILITY PROTEIN 1 HOMOLOG"/>
    <property type="match status" value="1"/>
</dbReference>
<comment type="similarity">
    <text evidence="1">Belongs to the RMI1 family.</text>
</comment>
<dbReference type="GO" id="GO:0002164">
    <property type="term" value="P:larval development"/>
    <property type="evidence" value="ECO:0007669"/>
    <property type="project" value="EnsemblMetazoa"/>
</dbReference>
<dbReference type="GO" id="GO:0016604">
    <property type="term" value="C:nuclear body"/>
    <property type="evidence" value="ECO:0007669"/>
    <property type="project" value="TreeGrafter"/>
</dbReference>
<evidence type="ECO:0000259" key="2">
    <source>
        <dbReference type="Pfam" id="PF08585"/>
    </source>
</evidence>
<dbReference type="GO" id="GO:0090727">
    <property type="term" value="P:positive regulation of brood size"/>
    <property type="evidence" value="ECO:0007669"/>
    <property type="project" value="EnsemblMetazoa"/>
</dbReference>
<evidence type="ECO:0000313" key="4">
    <source>
        <dbReference type="EMBL" id="EGT38899.1"/>
    </source>
</evidence>
<dbReference type="Gene3D" id="2.40.50.770">
    <property type="entry name" value="RecQ-mediated genome instability protein Rmi1, C-terminal domain"/>
    <property type="match status" value="1"/>
</dbReference>
<dbReference type="GO" id="GO:0040019">
    <property type="term" value="P:positive regulation of embryonic development"/>
    <property type="evidence" value="ECO:0007669"/>
    <property type="project" value="EnsemblMetazoa"/>
</dbReference>
<dbReference type="InterPro" id="IPR042470">
    <property type="entry name" value="RMI1_N_C_sf"/>
</dbReference>
<dbReference type="HOGENOM" id="CLU_354981_0_0_1"/>
<gene>
    <name evidence="4" type="ORF">CAEBREN_28381</name>
</gene>
<evidence type="ECO:0000313" key="5">
    <source>
        <dbReference type="Proteomes" id="UP000008068"/>
    </source>
</evidence>
<dbReference type="InterPro" id="IPR049363">
    <property type="entry name" value="RMI1_N"/>
</dbReference>
<keyword evidence="5" id="KW-1185">Reference proteome</keyword>
<dbReference type="AlphaFoldDB" id="G0MNM1"/>
<dbReference type="SMART" id="SM01161">
    <property type="entry name" value="DUF1767"/>
    <property type="match status" value="1"/>
</dbReference>
<proteinExistence type="inferred from homology"/>
<dbReference type="InterPro" id="IPR013894">
    <property type="entry name" value="RMI1_OB"/>
</dbReference>
<dbReference type="GO" id="GO:0034504">
    <property type="term" value="P:protein localization to nucleus"/>
    <property type="evidence" value="ECO:0007669"/>
    <property type="project" value="EnsemblMetazoa"/>
</dbReference>
<dbReference type="FunCoup" id="G0MNM1">
    <property type="interactions" value="513"/>
</dbReference>
<feature type="domain" description="RecQ mediated genome instability protein 1 OB-fold" evidence="2">
    <location>
        <begin position="94"/>
        <end position="237"/>
    </location>
</feature>
<protein>
    <submittedName>
        <fullName evidence="4">Uncharacterized protein</fullName>
    </submittedName>
</protein>
<dbReference type="Pfam" id="PF21000">
    <property type="entry name" value="RMI1_N_N"/>
    <property type="match status" value="1"/>
</dbReference>
<feature type="domain" description="RMI1 N-terminal" evidence="3">
    <location>
        <begin position="14"/>
        <end position="62"/>
    </location>
</feature>
<dbReference type="Gene3D" id="1.10.8.1020">
    <property type="entry name" value="RecQ-mediated genome instability protein 1, N-terminal domain"/>
    <property type="match status" value="1"/>
</dbReference>